<name>A0AAJ0A8Y8_9PEZI</name>
<protein>
    <submittedName>
        <fullName evidence="1">Uncharacterized protein</fullName>
    </submittedName>
</protein>
<comment type="caution">
    <text evidence="1">The sequence shown here is derived from an EMBL/GenBank/DDBJ whole genome shotgun (WGS) entry which is preliminary data.</text>
</comment>
<dbReference type="Proteomes" id="UP001224890">
    <property type="component" value="Unassembled WGS sequence"/>
</dbReference>
<gene>
    <name evidence="1" type="ORF">BDP55DRAFT_686579</name>
</gene>
<dbReference type="EMBL" id="JAHMHR010000101">
    <property type="protein sequence ID" value="KAK1657187.1"/>
    <property type="molecule type" value="Genomic_DNA"/>
</dbReference>
<evidence type="ECO:0000313" key="2">
    <source>
        <dbReference type="Proteomes" id="UP001224890"/>
    </source>
</evidence>
<keyword evidence="2" id="KW-1185">Reference proteome</keyword>
<reference evidence="1" key="1">
    <citation type="submission" date="2021-06" db="EMBL/GenBank/DDBJ databases">
        <title>Comparative genomics, transcriptomics and evolutionary studies reveal genomic signatures of adaptation to plant cell wall in hemibiotrophic fungi.</title>
        <authorList>
            <consortium name="DOE Joint Genome Institute"/>
            <person name="Baroncelli R."/>
            <person name="Diaz J.F."/>
            <person name="Benocci T."/>
            <person name="Peng M."/>
            <person name="Battaglia E."/>
            <person name="Haridas S."/>
            <person name="Andreopoulos W."/>
            <person name="Labutti K."/>
            <person name="Pangilinan J."/>
            <person name="Floch G.L."/>
            <person name="Makela M.R."/>
            <person name="Henrissat B."/>
            <person name="Grigoriev I.V."/>
            <person name="Crouch J.A."/>
            <person name="De Vries R.P."/>
            <person name="Sukno S.A."/>
            <person name="Thon M.R."/>
        </authorList>
    </citation>
    <scope>NUCLEOTIDE SEQUENCE</scope>
    <source>
        <strain evidence="1">CBS 193.32</strain>
    </source>
</reference>
<proteinExistence type="predicted"/>
<accession>A0AAJ0A8Y8</accession>
<dbReference type="AlphaFoldDB" id="A0AAJ0A8Y8"/>
<sequence length="114" mass="12624">MGHRDGASISRSSLACTLCRQSCGKRYMLIRVNPGSTQEAPGECYGWMWSLFPPGGPRRTFSRKAIRSSSPWPTWNTNGDRSTIFPNPAQASTPQRGLSEVSGVLVPDHRQFQI</sequence>
<dbReference type="GeneID" id="85461047"/>
<dbReference type="RefSeq" id="XP_060421951.1">
    <property type="nucleotide sequence ID" value="XM_060576521.1"/>
</dbReference>
<organism evidence="1 2">
    <name type="scientific">Colletotrichum godetiae</name>
    <dbReference type="NCBI Taxonomy" id="1209918"/>
    <lineage>
        <taxon>Eukaryota</taxon>
        <taxon>Fungi</taxon>
        <taxon>Dikarya</taxon>
        <taxon>Ascomycota</taxon>
        <taxon>Pezizomycotina</taxon>
        <taxon>Sordariomycetes</taxon>
        <taxon>Hypocreomycetidae</taxon>
        <taxon>Glomerellales</taxon>
        <taxon>Glomerellaceae</taxon>
        <taxon>Colletotrichum</taxon>
        <taxon>Colletotrichum acutatum species complex</taxon>
    </lineage>
</organism>
<evidence type="ECO:0000313" key="1">
    <source>
        <dbReference type="EMBL" id="KAK1657187.1"/>
    </source>
</evidence>